<dbReference type="OrthoDB" id="5205629at2759"/>
<dbReference type="CDD" id="cd11297">
    <property type="entry name" value="PIN_LabA-like_N_1"/>
    <property type="match status" value="1"/>
</dbReference>
<dbReference type="AlphaFoldDB" id="A0A6H0XK44"/>
<protein>
    <recommendedName>
        <fullName evidence="2">NYN domain-containing protein</fullName>
    </recommendedName>
</protein>
<accession>A0A6H0XK44</accession>
<evidence type="ECO:0000259" key="2">
    <source>
        <dbReference type="Pfam" id="PF01936"/>
    </source>
</evidence>
<proteinExistence type="predicted"/>
<name>A0A6H0XK44_9PEZI</name>
<dbReference type="Pfam" id="PF01936">
    <property type="entry name" value="NYN"/>
    <property type="match status" value="1"/>
</dbReference>
<dbReference type="EMBL" id="CP051139">
    <property type="protein sequence ID" value="QIW95106.1"/>
    <property type="molecule type" value="Genomic_DNA"/>
</dbReference>
<feature type="domain" description="NYN" evidence="2">
    <location>
        <begin position="10"/>
        <end position="143"/>
    </location>
</feature>
<reference evidence="3 4" key="1">
    <citation type="journal article" date="2016" name="Sci. Rep.">
        <title>Peltaster fructicola genome reveals evolution from an invasive phytopathogen to an ectophytic parasite.</title>
        <authorList>
            <person name="Xu C."/>
            <person name="Chen H."/>
            <person name="Gleason M.L."/>
            <person name="Xu J.R."/>
            <person name="Liu H."/>
            <person name="Zhang R."/>
            <person name="Sun G."/>
        </authorList>
    </citation>
    <scope>NUCLEOTIDE SEQUENCE [LARGE SCALE GENOMIC DNA]</scope>
    <source>
        <strain evidence="3 4">LNHT1506</strain>
    </source>
</reference>
<dbReference type="Proteomes" id="UP000503462">
    <property type="component" value="Chromosome 1"/>
</dbReference>
<dbReference type="PANTHER" id="PTHR35811:SF1">
    <property type="entry name" value="HTH OST-TYPE DOMAIN-CONTAINING PROTEIN"/>
    <property type="match status" value="1"/>
</dbReference>
<evidence type="ECO:0000313" key="3">
    <source>
        <dbReference type="EMBL" id="QIW95106.1"/>
    </source>
</evidence>
<dbReference type="InterPro" id="IPR021139">
    <property type="entry name" value="NYN"/>
</dbReference>
<evidence type="ECO:0000313" key="4">
    <source>
        <dbReference type="Proteomes" id="UP000503462"/>
    </source>
</evidence>
<keyword evidence="4" id="KW-1185">Reference proteome</keyword>
<evidence type="ECO:0000256" key="1">
    <source>
        <dbReference type="SAM" id="MobiDB-lite"/>
    </source>
</evidence>
<organism evidence="3 4">
    <name type="scientific">Peltaster fructicola</name>
    <dbReference type="NCBI Taxonomy" id="286661"/>
    <lineage>
        <taxon>Eukaryota</taxon>
        <taxon>Fungi</taxon>
        <taxon>Dikarya</taxon>
        <taxon>Ascomycota</taxon>
        <taxon>Pezizomycotina</taxon>
        <taxon>Dothideomycetes</taxon>
        <taxon>Dothideomycetes incertae sedis</taxon>
        <taxon>Peltaster</taxon>
    </lineage>
</organism>
<dbReference type="PANTHER" id="PTHR35811">
    <property type="entry name" value="SLR1870 PROTEIN"/>
    <property type="match status" value="1"/>
</dbReference>
<sequence>MRTNNAGEHLAVLIDGDNVSSKVIAGLLAEVAKYGTVSVKRICGDWTSPQMNSWRNCLLEHSIVPIQQFAYTTGKNATDGAMIIDAMDLLYTGRFSSFCLVSSDSDFTRLAARLREQGISVYGFGDRNNTSRALVAAFDEFVYFDALPVQKDEPEEPPALMPQSASELPDDVSPQSHGTSDIRQVTPTGPRALMPHQHLPLRAANQAVGPEPASRPLDQVAVDGLRKAISSCNIYEEDYVNLADVGAILVRMSPDLNARN</sequence>
<gene>
    <name evidence="3" type="ORF">AMS68_000624</name>
</gene>
<dbReference type="Gene3D" id="3.40.50.1010">
    <property type="entry name" value="5'-nuclease"/>
    <property type="match status" value="1"/>
</dbReference>
<feature type="region of interest" description="Disordered" evidence="1">
    <location>
        <begin position="152"/>
        <end position="181"/>
    </location>
</feature>
<dbReference type="GO" id="GO:0004540">
    <property type="term" value="F:RNA nuclease activity"/>
    <property type="evidence" value="ECO:0007669"/>
    <property type="project" value="InterPro"/>
</dbReference>